<protein>
    <recommendedName>
        <fullName evidence="2">Nucleotide-diphospho-sugar transferase domain-containing protein</fullName>
    </recommendedName>
</protein>
<accession>A0A6C0KK38</accession>
<dbReference type="AlphaFoldDB" id="A0A6C0KK38"/>
<evidence type="ECO:0000313" key="1">
    <source>
        <dbReference type="EMBL" id="QHU17177.1"/>
    </source>
</evidence>
<dbReference type="EMBL" id="MN740899">
    <property type="protein sequence ID" value="QHU17177.1"/>
    <property type="molecule type" value="Genomic_DNA"/>
</dbReference>
<dbReference type="InterPro" id="IPR045499">
    <property type="entry name" value="DUF6492"/>
</dbReference>
<sequence>MITECKEDVIHENNRFDIVIPVGPNDTSIITTQIEYTKKNIIGYRNIYIICCNDSLTIDGCITISENIFPFSLQTIAEYHGKVERNGWYLQQLLKLYAGFVIPDILDKYLVIDSDTFFLKQTRFIDNGKCLYAYGVEYHPTYFAHMQKLHPRLTKKYTNISGICHHMIFEKRYLKELFEIVENVHKDIFYKIFLKNVTDIRGSGASEYEIYFNYMCHKHPDKIVIRPLQWKNTNTMEIYGNFDYVSYHWYMR</sequence>
<organism evidence="1">
    <name type="scientific">viral metagenome</name>
    <dbReference type="NCBI Taxonomy" id="1070528"/>
    <lineage>
        <taxon>unclassified sequences</taxon>
        <taxon>metagenomes</taxon>
        <taxon>organismal metagenomes</taxon>
    </lineage>
</organism>
<reference evidence="1" key="1">
    <citation type="journal article" date="2020" name="Nature">
        <title>Giant virus diversity and host interactions through global metagenomics.</title>
        <authorList>
            <person name="Schulz F."/>
            <person name="Roux S."/>
            <person name="Paez-Espino D."/>
            <person name="Jungbluth S."/>
            <person name="Walsh D.A."/>
            <person name="Denef V.J."/>
            <person name="McMahon K.D."/>
            <person name="Konstantinidis K.T."/>
            <person name="Eloe-Fadrosh E.A."/>
            <person name="Kyrpides N.C."/>
            <person name="Woyke T."/>
        </authorList>
    </citation>
    <scope>NUCLEOTIDE SEQUENCE</scope>
    <source>
        <strain evidence="1">GVMAG-S-3300012000-57</strain>
    </source>
</reference>
<proteinExistence type="predicted"/>
<evidence type="ECO:0008006" key="2">
    <source>
        <dbReference type="Google" id="ProtNLM"/>
    </source>
</evidence>
<dbReference type="Pfam" id="PF20102">
    <property type="entry name" value="DUF6492"/>
    <property type="match status" value="1"/>
</dbReference>
<name>A0A6C0KK38_9ZZZZ</name>